<dbReference type="AlphaFoldDB" id="A0ABD0VN59"/>
<keyword evidence="2" id="KW-1185">Reference proteome</keyword>
<dbReference type="EMBL" id="JANQDX010000005">
    <property type="protein sequence ID" value="KAL0924007.1"/>
    <property type="molecule type" value="Genomic_DNA"/>
</dbReference>
<proteinExistence type="predicted"/>
<dbReference type="Proteomes" id="UP001552299">
    <property type="component" value="Unassembled WGS sequence"/>
</dbReference>
<evidence type="ECO:0000313" key="2">
    <source>
        <dbReference type="Proteomes" id="UP001552299"/>
    </source>
</evidence>
<accession>A0ABD0VN59</accession>
<protein>
    <submittedName>
        <fullName evidence="1">Uncharacterized protein</fullName>
    </submittedName>
</protein>
<comment type="caution">
    <text evidence="1">The sequence shown here is derived from an EMBL/GenBank/DDBJ whole genome shotgun (WGS) entry which is preliminary data.</text>
</comment>
<name>A0ABD0VN59_DENTH</name>
<organism evidence="1 2">
    <name type="scientific">Dendrobium thyrsiflorum</name>
    <name type="common">Pinecone-like raceme dendrobium</name>
    <name type="synonym">Orchid</name>
    <dbReference type="NCBI Taxonomy" id="117978"/>
    <lineage>
        <taxon>Eukaryota</taxon>
        <taxon>Viridiplantae</taxon>
        <taxon>Streptophyta</taxon>
        <taxon>Embryophyta</taxon>
        <taxon>Tracheophyta</taxon>
        <taxon>Spermatophyta</taxon>
        <taxon>Magnoliopsida</taxon>
        <taxon>Liliopsida</taxon>
        <taxon>Asparagales</taxon>
        <taxon>Orchidaceae</taxon>
        <taxon>Epidendroideae</taxon>
        <taxon>Malaxideae</taxon>
        <taxon>Dendrobiinae</taxon>
        <taxon>Dendrobium</taxon>
    </lineage>
</organism>
<sequence length="168" mass="19892">MTFFLHIPFKHQFFLSLQWLAATKDLGVLLQQVITSSLRRMRKRTINTKHVRLVIPADINFNVMPLFSTTQLQFILTLTHAYHREIFLQFLSNLRVTPDSSRMSSYEDLGTYLHLRTEGVRAHNMLLEPEYNWTTINQVLRGIDEICHLPCVYTFYQNAWIIQHVLRS</sequence>
<evidence type="ECO:0000313" key="1">
    <source>
        <dbReference type="EMBL" id="KAL0924007.1"/>
    </source>
</evidence>
<gene>
    <name evidence="1" type="ORF">M5K25_004807</name>
</gene>
<reference evidence="1 2" key="1">
    <citation type="journal article" date="2024" name="Plant Biotechnol. J.">
        <title>Dendrobium thyrsiflorum genome and its molecular insights into genes involved in important horticultural traits.</title>
        <authorList>
            <person name="Chen B."/>
            <person name="Wang J.Y."/>
            <person name="Zheng P.J."/>
            <person name="Li K.L."/>
            <person name="Liang Y.M."/>
            <person name="Chen X.F."/>
            <person name="Zhang C."/>
            <person name="Zhao X."/>
            <person name="He X."/>
            <person name="Zhang G.Q."/>
            <person name="Liu Z.J."/>
            <person name="Xu Q."/>
        </authorList>
    </citation>
    <scope>NUCLEOTIDE SEQUENCE [LARGE SCALE GENOMIC DNA]</scope>
    <source>
        <strain evidence="1">GZMU011</strain>
    </source>
</reference>